<evidence type="ECO:0000256" key="3">
    <source>
        <dbReference type="ARBA" id="ARBA00022475"/>
    </source>
</evidence>
<gene>
    <name evidence="14" type="ORF">GFER_14250</name>
</gene>
<organism evidence="14 15">
    <name type="scientific">Geoalkalibacter ferrihydriticus DSM 17813</name>
    <dbReference type="NCBI Taxonomy" id="1121915"/>
    <lineage>
        <taxon>Bacteria</taxon>
        <taxon>Pseudomonadati</taxon>
        <taxon>Thermodesulfobacteriota</taxon>
        <taxon>Desulfuromonadia</taxon>
        <taxon>Desulfuromonadales</taxon>
        <taxon>Geoalkalibacteraceae</taxon>
        <taxon>Geoalkalibacter</taxon>
    </lineage>
</organism>
<keyword evidence="10 11" id="KW-0472">Membrane</keyword>
<evidence type="ECO:0000313" key="15">
    <source>
        <dbReference type="Proteomes" id="UP000035068"/>
    </source>
</evidence>
<dbReference type="GO" id="GO:0016887">
    <property type="term" value="F:ATP hydrolysis activity"/>
    <property type="evidence" value="ECO:0007669"/>
    <property type="project" value="InterPro"/>
</dbReference>
<dbReference type="CDD" id="cd18552">
    <property type="entry name" value="ABC_6TM_MsbA_like"/>
    <property type="match status" value="1"/>
</dbReference>
<dbReference type="Pfam" id="PF00005">
    <property type="entry name" value="ABC_tran"/>
    <property type="match status" value="1"/>
</dbReference>
<reference evidence="14 15" key="1">
    <citation type="submission" date="2014-12" db="EMBL/GenBank/DDBJ databases">
        <title>Genomes of Geoalkalibacter ferrihydriticus and Geoalkalibacter subterraneus, two haloalkaliphilic metal-reducing members of the Geobacteraceae.</title>
        <authorList>
            <person name="Badalamenti J.P."/>
            <person name="Torres C.I."/>
            <person name="Krajmalnik-Brown R."/>
            <person name="Bond D.R."/>
        </authorList>
    </citation>
    <scope>NUCLEOTIDE SEQUENCE [LARGE SCALE GENOMIC DNA]</scope>
    <source>
        <strain evidence="14 15">DSM 17813</strain>
    </source>
</reference>
<evidence type="ECO:0000256" key="7">
    <source>
        <dbReference type="ARBA" id="ARBA00022967"/>
    </source>
</evidence>
<dbReference type="InterPro" id="IPR017871">
    <property type="entry name" value="ABC_transporter-like_CS"/>
</dbReference>
<feature type="transmembrane region" description="Helical" evidence="11">
    <location>
        <begin position="243"/>
        <end position="265"/>
    </location>
</feature>
<evidence type="ECO:0000256" key="8">
    <source>
        <dbReference type="ARBA" id="ARBA00022989"/>
    </source>
</evidence>
<dbReference type="GO" id="GO:0015421">
    <property type="term" value="F:ABC-type oligopeptide transporter activity"/>
    <property type="evidence" value="ECO:0007669"/>
    <property type="project" value="TreeGrafter"/>
</dbReference>
<protein>
    <submittedName>
        <fullName evidence="14">ABC transporter permease</fullName>
    </submittedName>
</protein>
<evidence type="ECO:0000256" key="2">
    <source>
        <dbReference type="ARBA" id="ARBA00022448"/>
    </source>
</evidence>
<name>A0A0C2HFR3_9BACT</name>
<dbReference type="Gene3D" id="1.20.1560.10">
    <property type="entry name" value="ABC transporter type 1, transmembrane domain"/>
    <property type="match status" value="1"/>
</dbReference>
<dbReference type="Pfam" id="PF00664">
    <property type="entry name" value="ABC_membrane"/>
    <property type="match status" value="1"/>
</dbReference>
<dbReference type="PROSITE" id="PS50893">
    <property type="entry name" value="ABC_TRANSPORTER_2"/>
    <property type="match status" value="1"/>
</dbReference>
<dbReference type="InterPro" id="IPR003593">
    <property type="entry name" value="AAA+_ATPase"/>
</dbReference>
<evidence type="ECO:0000313" key="14">
    <source>
        <dbReference type="EMBL" id="KIH75761.1"/>
    </source>
</evidence>
<keyword evidence="8 11" id="KW-1133">Transmembrane helix</keyword>
<feature type="domain" description="ABC transmembrane type-1" evidence="13">
    <location>
        <begin position="24"/>
        <end position="306"/>
    </location>
</feature>
<dbReference type="InterPro" id="IPR027417">
    <property type="entry name" value="P-loop_NTPase"/>
</dbReference>
<keyword evidence="4 11" id="KW-0812">Transmembrane</keyword>
<proteinExistence type="predicted"/>
<evidence type="ECO:0000256" key="5">
    <source>
        <dbReference type="ARBA" id="ARBA00022741"/>
    </source>
</evidence>
<accession>A0A0C2HFR3</accession>
<comment type="subcellular location">
    <subcellularLocation>
        <location evidence="1">Cell membrane</location>
        <topology evidence="1">Multi-pass membrane protein</topology>
    </subcellularLocation>
</comment>
<keyword evidence="2" id="KW-0813">Transport</keyword>
<keyword evidence="9" id="KW-0445">Lipid transport</keyword>
<evidence type="ECO:0000256" key="1">
    <source>
        <dbReference type="ARBA" id="ARBA00004651"/>
    </source>
</evidence>
<dbReference type="PROSITE" id="PS50929">
    <property type="entry name" value="ABC_TM1F"/>
    <property type="match status" value="1"/>
</dbReference>
<dbReference type="SUPFAM" id="SSF52540">
    <property type="entry name" value="P-loop containing nucleoside triphosphate hydrolases"/>
    <property type="match status" value="1"/>
</dbReference>
<dbReference type="GO" id="GO:0005524">
    <property type="term" value="F:ATP binding"/>
    <property type="evidence" value="ECO:0007669"/>
    <property type="project" value="UniProtKB-KW"/>
</dbReference>
<sequence length="579" mass="64173">MKNRGTEIYRRLFTYALPYRRRIALAMVASLGIAASDALLAKQVQPFMDRVIVAGDWDMARLVPLFIIGIFTFKGASRYIQEYFIQTSGQLVMQDLRNDLYGHSVSLSMGYFSRTQAGTLMSRVLNDVGVMQGAVADVLVIILRESVTLVALTGVAFYMDWKLAALAFVVIPTSILPVVLIGRKIKAYSRRGQGAIGAVTTRLEQTFSGIKVIKGFGTEAREKEKFRQENLNYYRFIRKIYKYGASASPLLEIITAIGLAAVLWFGLSRIEAGTMTQGELFAVIAAIMLMYTPVKRLTRVHHQMQQALGAAERVFEVLETPRDVQDQPGARHLGRVRGQVVFDHVRFAYEDIPVVDDLSFVAEPGEVVALVGPSGAGKSTAVGLVARFYDVTGGAVKIDGQDVREVTLDSLRANLALVDQETFLFHETIADNIRYGRPQASDSEVEDAARQAFADEFITQMPDGYQTVIGDRGVRLSGGQRQRLCIARALLRNAPILILDEATSALDTESEAMVQKALTNLMQGRTTLVIAHRLSTIMHADKIVVLEDGRMVAMGSHKQLLEQDGLYRKLYDMQFQEKG</sequence>
<evidence type="ECO:0000256" key="6">
    <source>
        <dbReference type="ARBA" id="ARBA00022840"/>
    </source>
</evidence>
<evidence type="ECO:0000259" key="12">
    <source>
        <dbReference type="PROSITE" id="PS50893"/>
    </source>
</evidence>
<comment type="caution">
    <text evidence="14">The sequence shown here is derived from an EMBL/GenBank/DDBJ whole genome shotgun (WGS) entry which is preliminary data.</text>
</comment>
<evidence type="ECO:0000256" key="4">
    <source>
        <dbReference type="ARBA" id="ARBA00022692"/>
    </source>
</evidence>
<feature type="transmembrane region" description="Helical" evidence="11">
    <location>
        <begin position="163"/>
        <end position="182"/>
    </location>
</feature>
<feature type="transmembrane region" description="Helical" evidence="11">
    <location>
        <begin position="51"/>
        <end position="73"/>
    </location>
</feature>
<dbReference type="SMART" id="SM00382">
    <property type="entry name" value="AAA"/>
    <property type="match status" value="1"/>
</dbReference>
<dbReference type="Gene3D" id="3.40.50.300">
    <property type="entry name" value="P-loop containing nucleotide triphosphate hydrolases"/>
    <property type="match status" value="1"/>
</dbReference>
<dbReference type="InterPro" id="IPR003439">
    <property type="entry name" value="ABC_transporter-like_ATP-bd"/>
</dbReference>
<dbReference type="PANTHER" id="PTHR43394:SF1">
    <property type="entry name" value="ATP-BINDING CASSETTE SUB-FAMILY B MEMBER 10, MITOCHONDRIAL"/>
    <property type="match status" value="1"/>
</dbReference>
<dbReference type="PANTHER" id="PTHR43394">
    <property type="entry name" value="ATP-DEPENDENT PERMEASE MDL1, MITOCHONDRIAL"/>
    <property type="match status" value="1"/>
</dbReference>
<dbReference type="InterPro" id="IPR036640">
    <property type="entry name" value="ABC1_TM_sf"/>
</dbReference>
<dbReference type="GO" id="GO:0005886">
    <property type="term" value="C:plasma membrane"/>
    <property type="evidence" value="ECO:0007669"/>
    <property type="project" value="UniProtKB-SubCell"/>
</dbReference>
<keyword evidence="3" id="KW-1003">Cell membrane</keyword>
<evidence type="ECO:0000259" key="13">
    <source>
        <dbReference type="PROSITE" id="PS50929"/>
    </source>
</evidence>
<evidence type="ECO:0000256" key="11">
    <source>
        <dbReference type="SAM" id="Phobius"/>
    </source>
</evidence>
<keyword evidence="6" id="KW-0067">ATP-binding</keyword>
<dbReference type="GO" id="GO:0034040">
    <property type="term" value="F:ATPase-coupled lipid transmembrane transporter activity"/>
    <property type="evidence" value="ECO:0007669"/>
    <property type="project" value="InterPro"/>
</dbReference>
<keyword evidence="5" id="KW-0547">Nucleotide-binding</keyword>
<evidence type="ECO:0000256" key="10">
    <source>
        <dbReference type="ARBA" id="ARBA00023136"/>
    </source>
</evidence>
<dbReference type="InterPro" id="IPR011917">
    <property type="entry name" value="ABC_transpr_lipidA"/>
</dbReference>
<feature type="domain" description="ABC transporter" evidence="12">
    <location>
        <begin position="340"/>
        <end position="573"/>
    </location>
</feature>
<feature type="transmembrane region" description="Helical" evidence="11">
    <location>
        <begin position="277"/>
        <end position="294"/>
    </location>
</feature>
<dbReference type="InterPro" id="IPR039421">
    <property type="entry name" value="Type_1_exporter"/>
</dbReference>
<dbReference type="SUPFAM" id="SSF90123">
    <property type="entry name" value="ABC transporter transmembrane region"/>
    <property type="match status" value="1"/>
</dbReference>
<dbReference type="NCBIfam" id="TIGR02203">
    <property type="entry name" value="MsbA_lipidA"/>
    <property type="match status" value="1"/>
</dbReference>
<keyword evidence="15" id="KW-1185">Reference proteome</keyword>
<dbReference type="PROSITE" id="PS00211">
    <property type="entry name" value="ABC_TRANSPORTER_1"/>
    <property type="match status" value="1"/>
</dbReference>
<keyword evidence="7" id="KW-1278">Translocase</keyword>
<dbReference type="AlphaFoldDB" id="A0A0C2HFR3"/>
<dbReference type="EMBL" id="JWJD01000007">
    <property type="protein sequence ID" value="KIH75761.1"/>
    <property type="molecule type" value="Genomic_DNA"/>
</dbReference>
<dbReference type="RefSeq" id="WP_040100524.1">
    <property type="nucleotide sequence ID" value="NZ_JWJD01000007.1"/>
</dbReference>
<dbReference type="Proteomes" id="UP000035068">
    <property type="component" value="Unassembled WGS sequence"/>
</dbReference>
<dbReference type="FunFam" id="3.40.50.300:FF:000218">
    <property type="entry name" value="Multidrug ABC transporter ATP-binding protein"/>
    <property type="match status" value="1"/>
</dbReference>
<dbReference type="InterPro" id="IPR011527">
    <property type="entry name" value="ABC1_TM_dom"/>
</dbReference>
<evidence type="ECO:0000256" key="9">
    <source>
        <dbReference type="ARBA" id="ARBA00023055"/>
    </source>
</evidence>